<feature type="coiled-coil region" evidence="1">
    <location>
        <begin position="867"/>
        <end position="896"/>
    </location>
</feature>
<reference evidence="3 4" key="1">
    <citation type="submission" date="2016-01" db="EMBL/GenBank/DDBJ databases">
        <title>The draft genome sequence of Aquimarina sp. RZW4-3-2.</title>
        <authorList>
            <person name="Wang Y."/>
        </authorList>
    </citation>
    <scope>NUCLEOTIDE SEQUENCE [LARGE SCALE GENOMIC DNA]</scope>
    <source>
        <strain evidence="3 4">RZW4-3-2</strain>
    </source>
</reference>
<dbReference type="OrthoDB" id="975149at2"/>
<dbReference type="Proteomes" id="UP000076715">
    <property type="component" value="Unassembled WGS sequence"/>
</dbReference>
<evidence type="ECO:0000313" key="3">
    <source>
        <dbReference type="EMBL" id="KZS41920.1"/>
    </source>
</evidence>
<sequence>MNNNAPELRFKIKVNGNEVENTFATFRKEYFKAKRQLDKSPIGSDNWRQAAKNLSLYKNLMDDAKKDQEEFIDQMRSDEEVVNEFTDSIGALFSGFRKGNYQEIKAGFNGITTSIKGVGKATLSLFTSPIGAAITLLAGIGLATKEWINYNNIVRESTKLTEQVTGLVGDQVHEVRLHAEAISEVFDQDYKKTLETANVLVKKFKIGWTEALDTIQDGLIEGGVANEEYLESLNEYAPFLADAGYSVIEFKNIIATGYDLGVFKDKLPDALKEFHLAMTEQTDTTRDAIDNAFGTKFTDKLFKGIRDGTVTTKKALQDIVNQSKKYGLSVQQQQLLTADLFKGAGEDAGGALKIFEAINKSLEEQDKVLTPLQQTLKETTDAHHELAEAKDEALRSDDYIVFASEIELFWVKIKTMFFQGLAFLRTQFTDWTQFLIKQFVVAMITIQAFPKIVKQNFLNIIDSFKLLVGAATNLGSVFDKIFSLDFEGAKEAANKYSESVGKAWDNVKDSTGNVIDQIKTLREEASKKIDLKFESRKQGFIDKEALEAQQKAEEELQNGRSHITRKQLAELQKKLEKEREYRNLVILNSKGLLEQEEAAFQDRLKKAGLFGKSKKDMTSTELNALEVLQLQHQTNIAKIENEAIRDHLDKLQKSYDRDAILRETDHNNEIAGIQSLEEAKALLKSTLSDKELSEIKTLQEAKNALHRNFETKELEHQGEFLNKQIELMTSVLNGEENTGINLADKLLTEEQKELLQQRIEEVKLKLSDIGVIKSEETEEPKIDGLGGGVDIFGLSLDDWENTFSNLDTSKDKLAATEAVIGALQNAWGMYNDFLAANEKKALSNFEKSNNKKKESLKRQLDSGIIDQETYNKEVNKLDDELAKKKAEIEYKQAKREKAMAIMGAIVNTSLAIIKSYAQLGPVKGSIAAAIVGAMGAFQVGTILATPLPDKNNYAQGGFTEGLGYRDETGHEVAGTVHANEYVIPEFVMNSTDPAIPQIMDYLETKRKMKLGSFNDGGFTSTPPPIFQEDQQSTTDVEEKDSSNVMKDLTEVLTRLVEEGVMAKSLIGDDEIQRFDERLKKIETSRNNAKRQ</sequence>
<accession>A0A163BZI0</accession>
<keyword evidence="1" id="KW-0175">Coiled coil</keyword>
<dbReference type="STRING" id="1642818.AWE51_00290"/>
<organism evidence="3 4">
    <name type="scientific">Aquimarina aggregata</name>
    <dbReference type="NCBI Taxonomy" id="1642818"/>
    <lineage>
        <taxon>Bacteria</taxon>
        <taxon>Pseudomonadati</taxon>
        <taxon>Bacteroidota</taxon>
        <taxon>Flavobacteriia</taxon>
        <taxon>Flavobacteriales</taxon>
        <taxon>Flavobacteriaceae</taxon>
        <taxon>Aquimarina</taxon>
    </lineage>
</organism>
<proteinExistence type="predicted"/>
<gene>
    <name evidence="3" type="ORF">AWE51_00290</name>
</gene>
<evidence type="ECO:0000256" key="1">
    <source>
        <dbReference type="SAM" id="Coils"/>
    </source>
</evidence>
<dbReference type="RefSeq" id="WP_066308733.1">
    <property type="nucleotide sequence ID" value="NZ_LQRT01000002.1"/>
</dbReference>
<comment type="caution">
    <text evidence="3">The sequence shown here is derived from an EMBL/GenBank/DDBJ whole genome shotgun (WGS) entry which is preliminary data.</text>
</comment>
<evidence type="ECO:0000256" key="2">
    <source>
        <dbReference type="SAM" id="MobiDB-lite"/>
    </source>
</evidence>
<protein>
    <recommendedName>
        <fullName evidence="5">Phage tail tape measure protein domain-containing protein</fullName>
    </recommendedName>
</protein>
<dbReference type="EMBL" id="LQRT01000002">
    <property type="protein sequence ID" value="KZS41920.1"/>
    <property type="molecule type" value="Genomic_DNA"/>
</dbReference>
<keyword evidence="4" id="KW-1185">Reference proteome</keyword>
<name>A0A163BZI0_9FLAO</name>
<feature type="region of interest" description="Disordered" evidence="2">
    <location>
        <begin position="1017"/>
        <end position="1042"/>
    </location>
</feature>
<evidence type="ECO:0008006" key="5">
    <source>
        <dbReference type="Google" id="ProtNLM"/>
    </source>
</evidence>
<dbReference type="AlphaFoldDB" id="A0A163BZI0"/>
<evidence type="ECO:0000313" key="4">
    <source>
        <dbReference type="Proteomes" id="UP000076715"/>
    </source>
</evidence>